<dbReference type="STRING" id="235985.SAMN05414137_102544"/>
<dbReference type="AlphaFoldDB" id="A0A1H7I8Q7"/>
<evidence type="ECO:0000313" key="15">
    <source>
        <dbReference type="Proteomes" id="UP000183015"/>
    </source>
</evidence>
<dbReference type="GO" id="GO:0019432">
    <property type="term" value="P:triglyceride biosynthetic process"/>
    <property type="evidence" value="ECO:0007669"/>
    <property type="project" value="UniProtKB-UniPathway"/>
</dbReference>
<keyword evidence="8" id="KW-0443">Lipid metabolism</keyword>
<dbReference type="GO" id="GO:0004144">
    <property type="term" value="F:diacylglycerol O-acyltransferase activity"/>
    <property type="evidence" value="ECO:0007669"/>
    <property type="project" value="UniProtKB-EC"/>
</dbReference>
<evidence type="ECO:0000256" key="4">
    <source>
        <dbReference type="ARBA" id="ARBA00013244"/>
    </source>
</evidence>
<reference evidence="15" key="1">
    <citation type="submission" date="2016-10" db="EMBL/GenBank/DDBJ databases">
        <authorList>
            <person name="Varghese N."/>
        </authorList>
    </citation>
    <scope>NUCLEOTIDE SEQUENCE [LARGE SCALE GENOMIC DNA]</scope>
    <source>
        <strain evidence="15">DSM 45096 / BCRC 16803 / CGMCC 4.1857 / CIP 109030 / JCM 12277 / KCTC 19219 / NBRC 100920 / 33214</strain>
    </source>
</reference>
<evidence type="ECO:0000256" key="3">
    <source>
        <dbReference type="ARBA" id="ARBA00009587"/>
    </source>
</evidence>
<evidence type="ECO:0000313" key="14">
    <source>
        <dbReference type="EMBL" id="SEK58724.1"/>
    </source>
</evidence>
<dbReference type="InterPro" id="IPR045034">
    <property type="entry name" value="O-acyltransferase_WSD1-like"/>
</dbReference>
<gene>
    <name evidence="14" type="ORF">SAMN05414137_102544</name>
</gene>
<sequence>MTTPTRKLSALDTAFWSLESPEAPMHLGALLQFGPGGGADPAALAVLLAGRAARAPRLRQRVHVPRNPLESPRWVEDRAFDALRHVRVHGLVGRGALERVTAELMAAPLRRDRAPWEIHLLTDGHPESGFHLLLKLHHAAADGLRAVELGVRLLDRLQRSSVRRAATADVDPSDVDSSGTAEPPVPAYGEWRVPAPWTRMEEVARRTARSADVLADVAAGVGLRFGDRLRPRLLGTARGPLDHPLHTTSAAGPGTRVVALAALPTVELQTLRRWFGGTLHDVSLGLISGALRRWYLELGVDPARRRTQVLVPVGQRPRAGDAALGNQLSGYLVTLPVDEPDPVTRLLRMRQVLNEHKDRGAQQGAGALPLLSDLVPPGVHRLAGPLLAPTAPLLFDALVSDVPIPGLPFTLVGAPLRAVHPLAPLARGHALALAVSRFRGQVNIGVHGLADELRDPRGLERSLRTELDELLAHAAAPPVAA</sequence>
<dbReference type="InterPro" id="IPR009721">
    <property type="entry name" value="O-acyltransferase_WSD1_C"/>
</dbReference>
<feature type="region of interest" description="Disordered" evidence="11">
    <location>
        <begin position="165"/>
        <end position="187"/>
    </location>
</feature>
<dbReference type="SUPFAM" id="SSF52777">
    <property type="entry name" value="CoA-dependent acyltransferases"/>
    <property type="match status" value="1"/>
</dbReference>
<keyword evidence="15" id="KW-1185">Reference proteome</keyword>
<proteinExistence type="inferred from homology"/>
<dbReference type="EMBL" id="FOAZ01000002">
    <property type="protein sequence ID" value="SEK58724.1"/>
    <property type="molecule type" value="Genomic_DNA"/>
</dbReference>
<evidence type="ECO:0000256" key="9">
    <source>
        <dbReference type="ARBA" id="ARBA00023315"/>
    </source>
</evidence>
<dbReference type="EC" id="2.3.1.20" evidence="4"/>
<dbReference type="GO" id="GO:0051701">
    <property type="term" value="P:biological process involved in interaction with host"/>
    <property type="evidence" value="ECO:0007669"/>
    <property type="project" value="TreeGrafter"/>
</dbReference>
<evidence type="ECO:0000256" key="8">
    <source>
        <dbReference type="ARBA" id="ARBA00023098"/>
    </source>
</evidence>
<protein>
    <recommendedName>
        <fullName evidence="4">diacylglycerol O-acyltransferase</fullName>
        <ecNumber evidence="4">2.3.1.20</ecNumber>
    </recommendedName>
</protein>
<dbReference type="GO" id="GO:0006071">
    <property type="term" value="P:glycerol metabolic process"/>
    <property type="evidence" value="ECO:0007669"/>
    <property type="project" value="UniProtKB-KW"/>
</dbReference>
<comment type="catalytic activity">
    <reaction evidence="10">
        <text>an acyl-CoA + a 1,2-diacyl-sn-glycerol = a triacyl-sn-glycerol + CoA</text>
        <dbReference type="Rhea" id="RHEA:10868"/>
        <dbReference type="ChEBI" id="CHEBI:17815"/>
        <dbReference type="ChEBI" id="CHEBI:57287"/>
        <dbReference type="ChEBI" id="CHEBI:58342"/>
        <dbReference type="ChEBI" id="CHEBI:64615"/>
        <dbReference type="EC" id="2.3.1.20"/>
    </reaction>
</comment>
<dbReference type="eggNOG" id="COG4908">
    <property type="taxonomic scope" value="Bacteria"/>
</dbReference>
<evidence type="ECO:0000256" key="2">
    <source>
        <dbReference type="ARBA" id="ARBA00005189"/>
    </source>
</evidence>
<keyword evidence="9 14" id="KW-0012">Acyltransferase</keyword>
<dbReference type="GO" id="GO:0005886">
    <property type="term" value="C:plasma membrane"/>
    <property type="evidence" value="ECO:0007669"/>
    <property type="project" value="TreeGrafter"/>
</dbReference>
<evidence type="ECO:0000256" key="7">
    <source>
        <dbReference type="ARBA" id="ARBA00022798"/>
    </source>
</evidence>
<comment type="similarity">
    <text evidence="3">Belongs to the long-chain O-acyltransferase family.</text>
</comment>
<feature type="domain" description="O-acyltransferase WSD1 C-terminal" evidence="13">
    <location>
        <begin position="325"/>
        <end position="470"/>
    </location>
</feature>
<dbReference type="PANTHER" id="PTHR31650:SF1">
    <property type="entry name" value="WAX ESTER SYNTHASE_DIACYLGLYCEROL ACYLTRANSFERASE 4-RELATED"/>
    <property type="match status" value="1"/>
</dbReference>
<feature type="domain" description="O-acyltransferase WSD1-like N-terminal" evidence="12">
    <location>
        <begin position="8"/>
        <end position="282"/>
    </location>
</feature>
<evidence type="ECO:0000256" key="11">
    <source>
        <dbReference type="SAM" id="MobiDB-lite"/>
    </source>
</evidence>
<evidence type="ECO:0000256" key="6">
    <source>
        <dbReference type="ARBA" id="ARBA00022679"/>
    </source>
</evidence>
<dbReference type="PANTHER" id="PTHR31650">
    <property type="entry name" value="O-ACYLTRANSFERASE (WSD1-LIKE) FAMILY PROTEIN"/>
    <property type="match status" value="1"/>
</dbReference>
<comment type="pathway">
    <text evidence="2">Lipid metabolism.</text>
</comment>
<dbReference type="Pfam" id="PF06974">
    <property type="entry name" value="WS_DGAT_C"/>
    <property type="match status" value="1"/>
</dbReference>
<comment type="pathway">
    <text evidence="1">Glycerolipid metabolism; triacylglycerol biosynthesis.</text>
</comment>
<evidence type="ECO:0000259" key="12">
    <source>
        <dbReference type="Pfam" id="PF03007"/>
    </source>
</evidence>
<evidence type="ECO:0000256" key="10">
    <source>
        <dbReference type="ARBA" id="ARBA00048109"/>
    </source>
</evidence>
<keyword evidence="7" id="KW-0319">Glycerol metabolism</keyword>
<accession>A0A1H7I8Q7</accession>
<dbReference type="UniPathway" id="UPA00282"/>
<evidence type="ECO:0000256" key="1">
    <source>
        <dbReference type="ARBA" id="ARBA00004771"/>
    </source>
</evidence>
<organism evidence="14 15">
    <name type="scientific">Streptacidiphilus jiangxiensis</name>
    <dbReference type="NCBI Taxonomy" id="235985"/>
    <lineage>
        <taxon>Bacteria</taxon>
        <taxon>Bacillati</taxon>
        <taxon>Actinomycetota</taxon>
        <taxon>Actinomycetes</taxon>
        <taxon>Kitasatosporales</taxon>
        <taxon>Streptomycetaceae</taxon>
        <taxon>Streptacidiphilus</taxon>
    </lineage>
</organism>
<dbReference type="InterPro" id="IPR004255">
    <property type="entry name" value="O-acyltransferase_WSD1_N"/>
</dbReference>
<dbReference type="Pfam" id="PF03007">
    <property type="entry name" value="WS_DGAT_cat"/>
    <property type="match status" value="1"/>
</dbReference>
<dbReference type="GO" id="GO:0071731">
    <property type="term" value="P:response to nitric oxide"/>
    <property type="evidence" value="ECO:0007669"/>
    <property type="project" value="TreeGrafter"/>
</dbReference>
<dbReference type="Proteomes" id="UP000183015">
    <property type="component" value="Unassembled WGS sequence"/>
</dbReference>
<dbReference type="GO" id="GO:0001666">
    <property type="term" value="P:response to hypoxia"/>
    <property type="evidence" value="ECO:0007669"/>
    <property type="project" value="TreeGrafter"/>
</dbReference>
<keyword evidence="6 14" id="KW-0808">Transferase</keyword>
<keyword evidence="5" id="KW-0444">Lipid biosynthesis</keyword>
<evidence type="ECO:0000259" key="13">
    <source>
        <dbReference type="Pfam" id="PF06974"/>
    </source>
</evidence>
<name>A0A1H7I8Q7_STRJI</name>
<evidence type="ECO:0000256" key="5">
    <source>
        <dbReference type="ARBA" id="ARBA00022516"/>
    </source>
</evidence>
<dbReference type="RefSeq" id="WP_042443880.1">
    <property type="nucleotide sequence ID" value="NZ_BBPN01000005.1"/>
</dbReference>